<dbReference type="EMBL" id="KQ086041">
    <property type="protein sequence ID" value="KLO09924.1"/>
    <property type="molecule type" value="Genomic_DNA"/>
</dbReference>
<evidence type="ECO:0008006" key="3">
    <source>
        <dbReference type="Google" id="ProtNLM"/>
    </source>
</evidence>
<reference evidence="1 2" key="1">
    <citation type="submission" date="2015-04" db="EMBL/GenBank/DDBJ databases">
        <title>Complete genome sequence of Schizopora paradoxa KUC8140, a cosmopolitan wood degrader in East Asia.</title>
        <authorList>
            <consortium name="DOE Joint Genome Institute"/>
            <person name="Min B."/>
            <person name="Park H."/>
            <person name="Jang Y."/>
            <person name="Kim J.-J."/>
            <person name="Kim K.H."/>
            <person name="Pangilinan J."/>
            <person name="Lipzen A."/>
            <person name="Riley R."/>
            <person name="Grigoriev I.V."/>
            <person name="Spatafora J.W."/>
            <person name="Choi I.-G."/>
        </authorList>
    </citation>
    <scope>NUCLEOTIDE SEQUENCE [LARGE SCALE GENOMIC DNA]</scope>
    <source>
        <strain evidence="1 2">KUC8140</strain>
    </source>
</reference>
<dbReference type="AlphaFoldDB" id="A0A0H2RDU0"/>
<keyword evidence="2" id="KW-1185">Reference proteome</keyword>
<gene>
    <name evidence="1" type="ORF">SCHPADRAFT_833319</name>
</gene>
<evidence type="ECO:0000313" key="1">
    <source>
        <dbReference type="EMBL" id="KLO09924.1"/>
    </source>
</evidence>
<organism evidence="1 2">
    <name type="scientific">Schizopora paradoxa</name>
    <dbReference type="NCBI Taxonomy" id="27342"/>
    <lineage>
        <taxon>Eukaryota</taxon>
        <taxon>Fungi</taxon>
        <taxon>Dikarya</taxon>
        <taxon>Basidiomycota</taxon>
        <taxon>Agaricomycotina</taxon>
        <taxon>Agaricomycetes</taxon>
        <taxon>Hymenochaetales</taxon>
        <taxon>Schizoporaceae</taxon>
        <taxon>Schizopora</taxon>
    </lineage>
</organism>
<proteinExistence type="predicted"/>
<dbReference type="InParanoid" id="A0A0H2RDU0"/>
<dbReference type="Proteomes" id="UP000053477">
    <property type="component" value="Unassembled WGS sequence"/>
</dbReference>
<dbReference type="OrthoDB" id="2322499at2759"/>
<name>A0A0H2RDU0_9AGAM</name>
<sequence>MLMNVPVDVFYEASICCYLAPLDLLNLGRSSHSLRGLLMTKKSAYVWRAARESMSLPSIPPQLSEPQYANLLFCLGCQVRLYVHHLGAEGTC</sequence>
<evidence type="ECO:0000313" key="2">
    <source>
        <dbReference type="Proteomes" id="UP000053477"/>
    </source>
</evidence>
<accession>A0A0H2RDU0</accession>
<protein>
    <recommendedName>
        <fullName evidence="3">F-box domain-containing protein</fullName>
    </recommendedName>
</protein>